<organism evidence="4">
    <name type="scientific">Daucus carota subsp. sativus</name>
    <name type="common">Carrot</name>
    <dbReference type="NCBI Taxonomy" id="79200"/>
    <lineage>
        <taxon>Eukaryota</taxon>
        <taxon>Viridiplantae</taxon>
        <taxon>Streptophyta</taxon>
        <taxon>Embryophyta</taxon>
        <taxon>Tracheophyta</taxon>
        <taxon>Spermatophyta</taxon>
        <taxon>Magnoliopsida</taxon>
        <taxon>eudicotyledons</taxon>
        <taxon>Gunneridae</taxon>
        <taxon>Pentapetalae</taxon>
        <taxon>asterids</taxon>
        <taxon>campanulids</taxon>
        <taxon>Apiales</taxon>
        <taxon>Apiaceae</taxon>
        <taxon>Apioideae</taxon>
        <taxon>Scandiceae</taxon>
        <taxon>Daucinae</taxon>
        <taxon>Daucus</taxon>
        <taxon>Daucus sect. Daucus</taxon>
    </lineage>
</organism>
<dbReference type="STRING" id="79200.A0A164ZHI6"/>
<dbReference type="PANTHER" id="PTHR46477:SF5">
    <property type="entry name" value="PHORBOL-ESTER_DAG-TYPE DOMAIN-CONTAINING PROTEIN"/>
    <property type="match status" value="1"/>
</dbReference>
<evidence type="ECO:0000313" key="4">
    <source>
        <dbReference type="EMBL" id="KZM95934.1"/>
    </source>
</evidence>
<comment type="caution">
    <text evidence="4">The sequence shown here is derived from an EMBL/GenBank/DDBJ whole genome shotgun (WGS) entry which is preliminary data.</text>
</comment>
<evidence type="ECO:0000256" key="2">
    <source>
        <dbReference type="SAM" id="Phobius"/>
    </source>
</evidence>
<dbReference type="PANTHER" id="PTHR46477">
    <property type="entry name" value="CYSTEINE/HISTIDINE-RICH C1 DOMAIN FAMILY PROTEIN"/>
    <property type="match status" value="1"/>
</dbReference>
<gene>
    <name evidence="4" type="ORF">DCAR_019176</name>
</gene>
<dbReference type="Pfam" id="PF03107">
    <property type="entry name" value="C1_2"/>
    <property type="match status" value="1"/>
</dbReference>
<dbReference type="SUPFAM" id="SSF57889">
    <property type="entry name" value="Cysteine-rich domain"/>
    <property type="match status" value="1"/>
</dbReference>
<keyword evidence="2" id="KW-1133">Transmembrane helix</keyword>
<dbReference type="EMBL" id="LNRQ01000005">
    <property type="protein sequence ID" value="KZM95934.1"/>
    <property type="molecule type" value="Genomic_DNA"/>
</dbReference>
<dbReference type="Gramene" id="KZM95934">
    <property type="protein sequence ID" value="KZM95934"/>
    <property type="gene ID" value="DCAR_019176"/>
</dbReference>
<proteinExistence type="predicted"/>
<feature type="transmembrane region" description="Helical" evidence="2">
    <location>
        <begin position="114"/>
        <end position="139"/>
    </location>
</feature>
<dbReference type="InterPro" id="IPR004146">
    <property type="entry name" value="DC1"/>
</dbReference>
<dbReference type="OMA" id="RTATHEF"/>
<name>A0A164ZHI6_DAUCS</name>
<dbReference type="InterPro" id="IPR046349">
    <property type="entry name" value="C1-like_sf"/>
</dbReference>
<dbReference type="AlphaFoldDB" id="A0A164ZHI6"/>
<protein>
    <recommendedName>
        <fullName evidence="3">DC1 domain-containing protein</fullName>
    </recommendedName>
</protein>
<evidence type="ECO:0000259" key="3">
    <source>
        <dbReference type="Pfam" id="PF03107"/>
    </source>
</evidence>
<sequence>MFNSRTATHEFYPGCDLKFSDEPRKRGTWCNACGNEINGFVYYCKDKDLDLHPCCLELKGKMVTDGATFRLHDKSWKTGEFKDESTLTLSLKNPGLRLGRSSGGGEKYLKIVKALMTAVVAILLGDPTVVVTTTLLNLIT</sequence>
<accession>A0A164ZHI6</accession>
<keyword evidence="2" id="KW-0812">Transmembrane</keyword>
<reference evidence="4" key="1">
    <citation type="journal article" date="2016" name="Nat. Genet.">
        <title>A high-quality carrot genome assembly provides new insights into carotenoid accumulation and asterid genome evolution.</title>
        <authorList>
            <person name="Iorizzo M."/>
            <person name="Ellison S."/>
            <person name="Senalik D."/>
            <person name="Zeng P."/>
            <person name="Satapoomin P."/>
            <person name="Huang J."/>
            <person name="Bowman M."/>
            <person name="Iovene M."/>
            <person name="Sanseverino W."/>
            <person name="Cavagnaro P."/>
            <person name="Yildiz M."/>
            <person name="Macko-Podgorni A."/>
            <person name="Moranska E."/>
            <person name="Grzebelus E."/>
            <person name="Grzebelus D."/>
            <person name="Ashrafi H."/>
            <person name="Zheng Z."/>
            <person name="Cheng S."/>
            <person name="Spooner D."/>
            <person name="Van Deynze A."/>
            <person name="Simon P."/>
        </authorList>
    </citation>
    <scope>NUCLEOTIDE SEQUENCE [LARGE SCALE GENOMIC DNA]</scope>
    <source>
        <tissue evidence="4">Leaf</tissue>
    </source>
</reference>
<keyword evidence="1" id="KW-0677">Repeat</keyword>
<evidence type="ECO:0000256" key="1">
    <source>
        <dbReference type="ARBA" id="ARBA00022737"/>
    </source>
</evidence>
<feature type="domain" description="DC1" evidence="3">
    <location>
        <begin position="13"/>
        <end position="55"/>
    </location>
</feature>
<keyword evidence="2" id="KW-0472">Membrane</keyword>